<gene>
    <name evidence="1" type="ORF">CT19425_MP20245</name>
</gene>
<keyword evidence="1" id="KW-0614">Plasmid</keyword>
<organism evidence="1 2">
    <name type="scientific">Cupriavidus taiwanensis</name>
    <dbReference type="NCBI Taxonomy" id="164546"/>
    <lineage>
        <taxon>Bacteria</taxon>
        <taxon>Pseudomonadati</taxon>
        <taxon>Pseudomonadota</taxon>
        <taxon>Betaproteobacteria</taxon>
        <taxon>Burkholderiales</taxon>
        <taxon>Burkholderiaceae</taxon>
        <taxon>Cupriavidus</taxon>
    </lineage>
</organism>
<accession>A0A375IML1</accession>
<protein>
    <submittedName>
        <fullName evidence="1">Uncharacterized protein</fullName>
    </submittedName>
</protein>
<evidence type="ECO:0000313" key="1">
    <source>
        <dbReference type="EMBL" id="SPK74535.1"/>
    </source>
</evidence>
<sequence>MGMGVAVVTVVMRLAGPMRPIVLDGVIVWKSVFR</sequence>
<geneLocation type="plasmid" evidence="1">
    <name>II</name>
</geneLocation>
<dbReference type="EMBL" id="LT991977">
    <property type="protein sequence ID" value="SPK74535.1"/>
    <property type="molecule type" value="Genomic_DNA"/>
</dbReference>
<dbReference type="AlphaFoldDB" id="A0A375IML1"/>
<reference evidence="1 2" key="1">
    <citation type="submission" date="2018-01" db="EMBL/GenBank/DDBJ databases">
        <authorList>
            <person name="Gaut B.S."/>
            <person name="Morton B.R."/>
            <person name="Clegg M.T."/>
            <person name="Duvall M.R."/>
        </authorList>
    </citation>
    <scope>NUCLEOTIDE SEQUENCE [LARGE SCALE GENOMIC DNA]</scope>
    <source>
        <strain evidence="1">Cupriavidus taiwanensis LMG 19425</strain>
        <plasmid evidence="2">Plasmid ii</plasmid>
    </source>
</reference>
<proteinExistence type="predicted"/>
<evidence type="ECO:0000313" key="2">
    <source>
        <dbReference type="Proteomes" id="UP000255505"/>
    </source>
</evidence>
<dbReference type="Proteomes" id="UP000255505">
    <property type="component" value="Plasmid II"/>
</dbReference>
<name>A0A375IML1_9BURK</name>